<gene>
    <name evidence="2" type="ORF">SAMN06265218_101223</name>
</gene>
<dbReference type="AlphaFoldDB" id="A0A521AMY4"/>
<accession>A0A521AMY4</accession>
<dbReference type="InterPro" id="IPR019734">
    <property type="entry name" value="TPR_rpt"/>
</dbReference>
<keyword evidence="1" id="KW-0732">Signal</keyword>
<organism evidence="2 3">
    <name type="scientific">Fodinibius sediminis</name>
    <dbReference type="NCBI Taxonomy" id="1214077"/>
    <lineage>
        <taxon>Bacteria</taxon>
        <taxon>Pseudomonadati</taxon>
        <taxon>Balneolota</taxon>
        <taxon>Balneolia</taxon>
        <taxon>Balneolales</taxon>
        <taxon>Balneolaceae</taxon>
        <taxon>Fodinibius</taxon>
    </lineage>
</organism>
<dbReference type="Gene3D" id="1.25.40.10">
    <property type="entry name" value="Tetratricopeptide repeat domain"/>
    <property type="match status" value="2"/>
</dbReference>
<evidence type="ECO:0000256" key="1">
    <source>
        <dbReference type="SAM" id="SignalP"/>
    </source>
</evidence>
<evidence type="ECO:0000313" key="3">
    <source>
        <dbReference type="Proteomes" id="UP000317593"/>
    </source>
</evidence>
<dbReference type="OrthoDB" id="9813254at2"/>
<evidence type="ECO:0000313" key="2">
    <source>
        <dbReference type="EMBL" id="SMO36179.1"/>
    </source>
</evidence>
<dbReference type="SUPFAM" id="SSF48452">
    <property type="entry name" value="TPR-like"/>
    <property type="match status" value="1"/>
</dbReference>
<dbReference type="InterPro" id="IPR011990">
    <property type="entry name" value="TPR-like_helical_dom_sf"/>
</dbReference>
<reference evidence="2 3" key="1">
    <citation type="submission" date="2017-05" db="EMBL/GenBank/DDBJ databases">
        <authorList>
            <person name="Varghese N."/>
            <person name="Submissions S."/>
        </authorList>
    </citation>
    <scope>NUCLEOTIDE SEQUENCE [LARGE SCALE GENOMIC DNA]</scope>
    <source>
        <strain evidence="2 3">DSM 21194</strain>
    </source>
</reference>
<dbReference type="Proteomes" id="UP000317593">
    <property type="component" value="Unassembled WGS sequence"/>
</dbReference>
<sequence>MKTIRRYILLLILCGLSLPASAQLPELVNNPQFRPDAQAAVDSIYNFNFEGAEHVLSEWKQKYPQHPLWTLMEGMNVWWAVLSDLQDTSRDEELINVMKKANYQAGKLLHRQPSHADALIIQAIANGYIGRQYSNREEWISSLNYARKAMNTYEYLLELQPGMDDLKLAQGLKRYYSAYLPEAYPVVKTVSWFLPEGNKQEGLQLIREASREAVFARAEATYFLGNINYNYENDYAEAIPHFERLTRQYPRNNYYARILTKSYYQRQRYDQALRYINRTLSRWETDNLPYQNVLREELHTWKGRILEKKNRHREAIEQYRQAFRAGQDLPNTRQRAFWAASGYHAGKLLVRRQEFEEARAYLEEVADADAATDYSEKAEELLSQIN</sequence>
<dbReference type="Pfam" id="PF13181">
    <property type="entry name" value="TPR_8"/>
    <property type="match status" value="1"/>
</dbReference>
<proteinExistence type="predicted"/>
<dbReference type="EMBL" id="FXTH01000001">
    <property type="protein sequence ID" value="SMO36179.1"/>
    <property type="molecule type" value="Genomic_DNA"/>
</dbReference>
<feature type="chain" id="PRO_5021963821" evidence="1">
    <location>
        <begin position="23"/>
        <end position="386"/>
    </location>
</feature>
<dbReference type="Pfam" id="PF13432">
    <property type="entry name" value="TPR_16"/>
    <property type="match status" value="1"/>
</dbReference>
<dbReference type="RefSeq" id="WP_142712688.1">
    <property type="nucleotide sequence ID" value="NZ_FXTH01000001.1"/>
</dbReference>
<name>A0A521AMY4_9BACT</name>
<protein>
    <submittedName>
        <fullName evidence="2">Tetratricopeptide repeat-containing protein</fullName>
    </submittedName>
</protein>
<keyword evidence="3" id="KW-1185">Reference proteome</keyword>
<feature type="signal peptide" evidence="1">
    <location>
        <begin position="1"/>
        <end position="22"/>
    </location>
</feature>
<dbReference type="SMART" id="SM00028">
    <property type="entry name" value="TPR"/>
    <property type="match status" value="3"/>
</dbReference>